<accession>A0A378T820</accession>
<organism evidence="2 3">
    <name type="scientific">Moraxella lacunata</name>
    <dbReference type="NCBI Taxonomy" id="477"/>
    <lineage>
        <taxon>Bacteria</taxon>
        <taxon>Pseudomonadati</taxon>
        <taxon>Pseudomonadota</taxon>
        <taxon>Gammaproteobacteria</taxon>
        <taxon>Moraxellales</taxon>
        <taxon>Moraxellaceae</taxon>
        <taxon>Moraxella</taxon>
    </lineage>
</organism>
<evidence type="ECO:0000313" key="2">
    <source>
        <dbReference type="EMBL" id="STZ56005.1"/>
    </source>
</evidence>
<evidence type="ECO:0000259" key="1">
    <source>
        <dbReference type="Pfam" id="PF01850"/>
    </source>
</evidence>
<sequence length="142" mass="16850">MNYMTAHNRYFMDSNILLYSIGNDDKQPIAEKLSRNPNAVISTQVLNEFCNVVFRKKLMTDDELLSSIRFFKKYFIIIDLNSDFVVDALHIKKRYQYSYWDSLIIATALYVNTPILYSEDMHHNHIIENKLTIINPFYKENP</sequence>
<evidence type="ECO:0000313" key="3">
    <source>
        <dbReference type="Proteomes" id="UP000254437"/>
    </source>
</evidence>
<proteinExistence type="predicted"/>
<dbReference type="InterPro" id="IPR002716">
    <property type="entry name" value="PIN_dom"/>
</dbReference>
<reference evidence="2 3" key="1">
    <citation type="submission" date="2018-06" db="EMBL/GenBank/DDBJ databases">
        <authorList>
            <consortium name="Pathogen Informatics"/>
            <person name="Doyle S."/>
        </authorList>
    </citation>
    <scope>NUCLEOTIDE SEQUENCE [LARGE SCALE GENOMIC DNA]</scope>
    <source>
        <strain evidence="2 3">NCTC10359</strain>
    </source>
</reference>
<dbReference type="InterPro" id="IPR029060">
    <property type="entry name" value="PIN-like_dom_sf"/>
</dbReference>
<dbReference type="SUPFAM" id="SSF88723">
    <property type="entry name" value="PIN domain-like"/>
    <property type="match status" value="1"/>
</dbReference>
<dbReference type="Pfam" id="PF01850">
    <property type="entry name" value="PIN"/>
    <property type="match status" value="1"/>
</dbReference>
<dbReference type="Proteomes" id="UP000254437">
    <property type="component" value="Unassembled WGS sequence"/>
</dbReference>
<protein>
    <submittedName>
        <fullName evidence="2">Predicted nucleic-acid-binding protein, contains PIN domain</fullName>
    </submittedName>
</protein>
<feature type="domain" description="PIN" evidence="1">
    <location>
        <begin position="10"/>
        <end position="122"/>
    </location>
</feature>
<gene>
    <name evidence="2" type="ORF">NCTC10359_00605</name>
</gene>
<dbReference type="EMBL" id="UGQU01000001">
    <property type="protein sequence ID" value="STZ56005.1"/>
    <property type="molecule type" value="Genomic_DNA"/>
</dbReference>
<dbReference type="AlphaFoldDB" id="A0A378T820"/>
<name>A0A378T820_MORLA</name>
<dbReference type="Gene3D" id="3.40.50.1010">
    <property type="entry name" value="5'-nuclease"/>
    <property type="match status" value="1"/>
</dbReference>
<dbReference type="CDD" id="cd18692">
    <property type="entry name" value="PIN_VapC-like"/>
    <property type="match status" value="1"/>
</dbReference>